<keyword evidence="1" id="KW-0732">Signal</keyword>
<dbReference type="AlphaFoldDB" id="A0AAD3D2R8"/>
<reference evidence="2 3" key="1">
    <citation type="journal article" date="2021" name="Sci. Rep.">
        <title>The genome of the diatom Chaetoceros tenuissimus carries an ancient integrated fragment of an extant virus.</title>
        <authorList>
            <person name="Hongo Y."/>
            <person name="Kimura K."/>
            <person name="Takaki Y."/>
            <person name="Yoshida Y."/>
            <person name="Baba S."/>
            <person name="Kobayashi G."/>
            <person name="Nagasaki K."/>
            <person name="Hano T."/>
            <person name="Tomaru Y."/>
        </authorList>
    </citation>
    <scope>NUCLEOTIDE SEQUENCE [LARGE SCALE GENOMIC DNA]</scope>
    <source>
        <strain evidence="2 3">NIES-3715</strain>
    </source>
</reference>
<evidence type="ECO:0000313" key="3">
    <source>
        <dbReference type="Proteomes" id="UP001054902"/>
    </source>
</evidence>
<organism evidence="2 3">
    <name type="scientific">Chaetoceros tenuissimus</name>
    <dbReference type="NCBI Taxonomy" id="426638"/>
    <lineage>
        <taxon>Eukaryota</taxon>
        <taxon>Sar</taxon>
        <taxon>Stramenopiles</taxon>
        <taxon>Ochrophyta</taxon>
        <taxon>Bacillariophyta</taxon>
        <taxon>Coscinodiscophyceae</taxon>
        <taxon>Chaetocerotophycidae</taxon>
        <taxon>Chaetocerotales</taxon>
        <taxon>Chaetocerotaceae</taxon>
        <taxon>Chaetoceros</taxon>
    </lineage>
</organism>
<dbReference type="Proteomes" id="UP001054902">
    <property type="component" value="Unassembled WGS sequence"/>
</dbReference>
<feature type="chain" id="PRO_5042195178" evidence="1">
    <location>
        <begin position="19"/>
        <end position="544"/>
    </location>
</feature>
<protein>
    <submittedName>
        <fullName evidence="2">Uncharacterized protein</fullName>
    </submittedName>
</protein>
<name>A0AAD3D2R8_9STRA</name>
<sequence length="544" mass="58600">MKFLHLSTILSTFGLAASSHVVSGSNSRLPMSLSSVINDLEAEGATKVTTFAFLTSRGITKGKRAALLSSLFGITGEGDHDEEVRDGVTTAFGKKMGEDHTDDEDEDEDSLISPHIGVAIANPLPNAAVNEIAATVQACGGNIVFVASMEDLSRGEGLFDKLAPAMERLLNQAKPEFEEGEAAAKRTLVVVIEGAATQNDLLDAKAKLENVAASVLQNIVQPNTGRRATTLQLVFDSVEYVASSGSVDELLEDIGSTCDPASAAKNVADSVYQDANTVTTVAGLHGSPLDLASARKLLPLSRKAVDSCISVVLANASDDDGDMILVKDFGALCDAAVKASLEQFDVEAGSGLLEKSSVAKRIRSELVEEMYSDLESMYEEQIKLLKGAAFDSFTKSLSNLRLGPNLASDMEKLATDAVKLFSDTAKTLRAKKAKTVFWPKADAETSQLKKELKEYITLRLQNAKAAGKFKPLPRKGVTMGFHWLLPKPFGNDYRLEPWQVHAKDDLVYIPKDKITDVSKEDVMTGDWRDSVVPCPTANEMMYLK</sequence>
<dbReference type="EMBL" id="BLLK01000055">
    <property type="protein sequence ID" value="GFH56649.1"/>
    <property type="molecule type" value="Genomic_DNA"/>
</dbReference>
<gene>
    <name evidence="2" type="ORF">CTEN210_13125</name>
</gene>
<accession>A0AAD3D2R8</accession>
<feature type="signal peptide" evidence="1">
    <location>
        <begin position="1"/>
        <end position="18"/>
    </location>
</feature>
<proteinExistence type="predicted"/>
<evidence type="ECO:0000313" key="2">
    <source>
        <dbReference type="EMBL" id="GFH56649.1"/>
    </source>
</evidence>
<comment type="caution">
    <text evidence="2">The sequence shown here is derived from an EMBL/GenBank/DDBJ whole genome shotgun (WGS) entry which is preliminary data.</text>
</comment>
<evidence type="ECO:0000256" key="1">
    <source>
        <dbReference type="SAM" id="SignalP"/>
    </source>
</evidence>
<keyword evidence="3" id="KW-1185">Reference proteome</keyword>